<keyword evidence="2" id="KW-1185">Reference proteome</keyword>
<accession>A0A5Q2N1E2</accession>
<evidence type="ECO:0000313" key="2">
    <source>
        <dbReference type="Proteomes" id="UP000366051"/>
    </source>
</evidence>
<evidence type="ECO:0000313" key="1">
    <source>
        <dbReference type="EMBL" id="QGG47112.1"/>
    </source>
</evidence>
<dbReference type="RefSeq" id="WP_153724560.1">
    <property type="nucleotide sequence ID" value="NZ_CP045875.1"/>
</dbReference>
<name>A0A5Q2N1E2_9FIRM</name>
<dbReference type="Proteomes" id="UP000366051">
    <property type="component" value="Chromosome"/>
</dbReference>
<dbReference type="SUPFAM" id="SSF143842">
    <property type="entry name" value="YwmB-like"/>
    <property type="match status" value="1"/>
</dbReference>
<proteinExistence type="predicted"/>
<organism evidence="1 2">
    <name type="scientific">Heliorestis convoluta</name>
    <dbReference type="NCBI Taxonomy" id="356322"/>
    <lineage>
        <taxon>Bacteria</taxon>
        <taxon>Bacillati</taxon>
        <taxon>Bacillota</taxon>
        <taxon>Clostridia</taxon>
        <taxon>Eubacteriales</taxon>
        <taxon>Heliobacteriaceae</taxon>
        <taxon>Heliorestis</taxon>
    </lineage>
</organism>
<sequence length="341" mass="38795">MLRIITIMTLQTLFLLLLVFFLLFRNDGESVRWLLHQVPQAKQTIGLYVDHMKEIPGNLTGKIYSRHLDPFEIVEGDAQPSLLQDPSGALDQGSDFFYNAFDIPNPTAATTEKSRIDPMIVEKMHTAMEKSAILATEGQLSLWLPLNGGPFDRQLNSASERSMAAEAYLYQLYHELTGRLSAQAPEVKIQEEHLYGQIRDQQLDGSYVELTLQMQGNQGHLSLYIRQPMPEFANNNWFQQLNKLVERSDRIEYTITLQGQRTGKLTAEEQEKTILQLFDHLHATKVETPGQRNLLSAQSPILPPGLFIGGQEINLQALARYHGIDNKTHFFLSYPLVMQET</sequence>
<dbReference type="AlphaFoldDB" id="A0A5Q2N1E2"/>
<dbReference type="Pfam" id="PF08680">
    <property type="entry name" value="DUF1779"/>
    <property type="match status" value="1"/>
</dbReference>
<dbReference type="InterPro" id="IPR014794">
    <property type="entry name" value="DUF1779"/>
</dbReference>
<dbReference type="OrthoDB" id="2079780at2"/>
<dbReference type="InterPro" id="IPR036209">
    <property type="entry name" value="YwmB-like_sf"/>
</dbReference>
<dbReference type="EMBL" id="CP045875">
    <property type="protein sequence ID" value="QGG47112.1"/>
    <property type="molecule type" value="Genomic_DNA"/>
</dbReference>
<dbReference type="Gene3D" id="3.30.360.40">
    <property type="entry name" value="YwmB-like"/>
    <property type="match status" value="1"/>
</dbReference>
<gene>
    <name evidence="1" type="ORF">FTV88_0960</name>
</gene>
<reference evidence="2" key="1">
    <citation type="submission" date="2019-11" db="EMBL/GenBank/DDBJ databases">
        <title>Genome sequence of Heliorestis convoluta strain HH, an alkaliphilic and minimalistic phototrophic bacterium from a soda lake in Egypt.</title>
        <authorList>
            <person name="Dewey E.D."/>
            <person name="Stokes L.M."/>
            <person name="Burchell B.M."/>
            <person name="Shaffer K.N."/>
            <person name="Huntington A.M."/>
            <person name="Baker J.M."/>
            <person name="Nadendla S."/>
            <person name="Giglio M.G."/>
            <person name="Touchman J.W."/>
            <person name="Blankenship R.E."/>
            <person name="Madigan M.T."/>
            <person name="Sattley W.M."/>
        </authorList>
    </citation>
    <scope>NUCLEOTIDE SEQUENCE [LARGE SCALE GENOMIC DNA]</scope>
    <source>
        <strain evidence="2">HH</strain>
    </source>
</reference>
<dbReference type="KEGG" id="hcv:FTV88_0960"/>
<protein>
    <submittedName>
        <fullName evidence="1">Uncharacterized protein</fullName>
    </submittedName>
</protein>